<dbReference type="EC" id="1.-.-.-" evidence="1"/>
<accession>A0A377AI05</accession>
<evidence type="ECO:0000313" key="2">
    <source>
        <dbReference type="Proteomes" id="UP000254052"/>
    </source>
</evidence>
<dbReference type="AlphaFoldDB" id="A0A377AI05"/>
<dbReference type="GO" id="GO:0016491">
    <property type="term" value="F:oxidoreductase activity"/>
    <property type="evidence" value="ECO:0007669"/>
    <property type="project" value="UniProtKB-KW"/>
</dbReference>
<reference evidence="1 2" key="1">
    <citation type="submission" date="2018-06" db="EMBL/GenBank/DDBJ databases">
        <authorList>
            <consortium name="Pathogen Informatics"/>
            <person name="Doyle S."/>
        </authorList>
    </citation>
    <scope>NUCLEOTIDE SEQUENCE [LARGE SCALE GENOMIC DNA]</scope>
    <source>
        <strain evidence="1 2">NCTC9962</strain>
    </source>
</reference>
<proteinExistence type="predicted"/>
<sequence length="92" mass="10453">MNVNSSSNRGEAILAALKTQFPGAVLDEERQTPEQVTITVKINLLPDVVHYLYYQHDGWLPILFGNDERTLNGHYAVYYAFLWKGPKNAGSW</sequence>
<name>A0A377AI05_ECOLX</name>
<keyword evidence="1" id="KW-0560">Oxidoreductase</keyword>
<dbReference type="Proteomes" id="UP000254052">
    <property type="component" value="Unassembled WGS sequence"/>
</dbReference>
<organism evidence="1 2">
    <name type="scientific">Escherichia coli</name>
    <dbReference type="NCBI Taxonomy" id="562"/>
    <lineage>
        <taxon>Bacteria</taxon>
        <taxon>Pseudomonadati</taxon>
        <taxon>Pseudomonadota</taxon>
        <taxon>Gammaproteobacteria</taxon>
        <taxon>Enterobacterales</taxon>
        <taxon>Enterobacteriaceae</taxon>
        <taxon>Escherichia</taxon>
    </lineage>
</organism>
<protein>
    <submittedName>
        <fullName evidence="1">Hydrogenase-4 subunit G</fullName>
        <ecNumber evidence="1">1.-.-.-</ecNumber>
    </submittedName>
</protein>
<dbReference type="EMBL" id="UGED01000003">
    <property type="protein sequence ID" value="STL11191.1"/>
    <property type="molecule type" value="Genomic_DNA"/>
</dbReference>
<dbReference type="SUPFAM" id="SSF143243">
    <property type="entry name" value="Nqo5-like"/>
    <property type="match status" value="1"/>
</dbReference>
<evidence type="ECO:0000313" key="1">
    <source>
        <dbReference type="EMBL" id="STL11191.1"/>
    </source>
</evidence>
<gene>
    <name evidence="1" type="primary">hyfG_1</name>
    <name evidence="1" type="ORF">NCTC9962_00617</name>
</gene>
<dbReference type="InterPro" id="IPR037232">
    <property type="entry name" value="NADH_quin_OxRdtase_su_C/D-like"/>
</dbReference>